<sequence length="124" mass="13411">MKLLEPQALRDALRADLRTAMKARDKETTSALRTALAAIDNAEAVVAPDHVEAPSSEHVAGARAGVGSTEAERRALSLDDVHTLLQAQIDERAQEADRYDALGQADAAVRLRREADALRGYVPR</sequence>
<reference evidence="1" key="1">
    <citation type="submission" date="2022-10" db="EMBL/GenBank/DDBJ databases">
        <title>The WGS of Solirubrobacter phytolaccae KCTC 29190.</title>
        <authorList>
            <person name="Jiang Z."/>
        </authorList>
    </citation>
    <scope>NUCLEOTIDE SEQUENCE</scope>
    <source>
        <strain evidence="1">KCTC 29190</strain>
    </source>
</reference>
<evidence type="ECO:0000313" key="1">
    <source>
        <dbReference type="EMBL" id="MDA0182906.1"/>
    </source>
</evidence>
<protein>
    <submittedName>
        <fullName evidence="1">GatB/YqeY domain-containing protein</fullName>
    </submittedName>
</protein>
<comment type="caution">
    <text evidence="1">The sequence shown here is derived from an EMBL/GenBank/DDBJ whole genome shotgun (WGS) entry which is preliminary data.</text>
</comment>
<dbReference type="InterPro" id="IPR019004">
    <property type="entry name" value="YqeY/Aim41"/>
</dbReference>
<dbReference type="EMBL" id="JAPDDP010000043">
    <property type="protein sequence ID" value="MDA0182906.1"/>
    <property type="molecule type" value="Genomic_DNA"/>
</dbReference>
<dbReference type="PANTHER" id="PTHR28055:SF1">
    <property type="entry name" value="ALTERED INHERITANCE OF MITOCHONDRIA PROTEIN 41, MITOCHONDRIAL"/>
    <property type="match status" value="1"/>
</dbReference>
<proteinExistence type="predicted"/>
<dbReference type="PANTHER" id="PTHR28055">
    <property type="entry name" value="ALTERED INHERITANCE OF MITOCHONDRIA PROTEIN 41, MITOCHONDRIAL"/>
    <property type="match status" value="1"/>
</dbReference>
<accession>A0A9X3NF22</accession>
<dbReference type="InterPro" id="IPR042184">
    <property type="entry name" value="YqeY/Aim41_N"/>
</dbReference>
<dbReference type="Gene3D" id="1.10.1510.10">
    <property type="entry name" value="Uncharacterised protein YqeY/AIM41 PF09424, N-terminal domain"/>
    <property type="match status" value="1"/>
</dbReference>
<dbReference type="AlphaFoldDB" id="A0A9X3NF22"/>
<keyword evidence="2" id="KW-1185">Reference proteome</keyword>
<dbReference type="Proteomes" id="UP001147653">
    <property type="component" value="Unassembled WGS sequence"/>
</dbReference>
<evidence type="ECO:0000313" key="2">
    <source>
        <dbReference type="Proteomes" id="UP001147653"/>
    </source>
</evidence>
<gene>
    <name evidence="1" type="ORF">OJ997_21520</name>
</gene>
<organism evidence="1 2">
    <name type="scientific">Solirubrobacter phytolaccae</name>
    <dbReference type="NCBI Taxonomy" id="1404360"/>
    <lineage>
        <taxon>Bacteria</taxon>
        <taxon>Bacillati</taxon>
        <taxon>Actinomycetota</taxon>
        <taxon>Thermoleophilia</taxon>
        <taxon>Solirubrobacterales</taxon>
        <taxon>Solirubrobacteraceae</taxon>
        <taxon>Solirubrobacter</taxon>
    </lineage>
</organism>
<name>A0A9X3NF22_9ACTN</name>